<feature type="compositionally biased region" description="Polar residues" evidence="2">
    <location>
        <begin position="1549"/>
        <end position="1566"/>
    </location>
</feature>
<feature type="coiled-coil region" evidence="1">
    <location>
        <begin position="294"/>
        <end position="321"/>
    </location>
</feature>
<protein>
    <recommendedName>
        <fullName evidence="5">G domain-containing protein</fullName>
    </recommendedName>
</protein>
<dbReference type="PANTHER" id="PTHR32046:SF11">
    <property type="entry name" value="IMMUNE-ASSOCIATED NUCLEOTIDE-BINDING PROTEIN 10-LIKE"/>
    <property type="match status" value="1"/>
</dbReference>
<gene>
    <name evidence="3" type="ORF">BG006_000960</name>
</gene>
<dbReference type="CDD" id="cd00882">
    <property type="entry name" value="Ras_like_GTPase"/>
    <property type="match status" value="1"/>
</dbReference>
<keyword evidence="4" id="KW-1185">Reference proteome</keyword>
<dbReference type="SUPFAM" id="SSF52540">
    <property type="entry name" value="P-loop containing nucleoside triphosphate hydrolases"/>
    <property type="match status" value="4"/>
</dbReference>
<organism evidence="3 4">
    <name type="scientific">Podila minutissima</name>
    <dbReference type="NCBI Taxonomy" id="64525"/>
    <lineage>
        <taxon>Eukaryota</taxon>
        <taxon>Fungi</taxon>
        <taxon>Fungi incertae sedis</taxon>
        <taxon>Mucoromycota</taxon>
        <taxon>Mortierellomycotina</taxon>
        <taxon>Mortierellomycetes</taxon>
        <taxon>Mortierellales</taxon>
        <taxon>Mortierellaceae</taxon>
        <taxon>Podila</taxon>
    </lineage>
</organism>
<dbReference type="EMBL" id="JAAAUY010001177">
    <property type="protein sequence ID" value="KAF9323979.1"/>
    <property type="molecule type" value="Genomic_DNA"/>
</dbReference>
<reference evidence="3" key="1">
    <citation type="journal article" date="2020" name="Fungal Divers.">
        <title>Resolving the Mortierellaceae phylogeny through synthesis of multi-gene phylogenetics and phylogenomics.</title>
        <authorList>
            <person name="Vandepol N."/>
            <person name="Liber J."/>
            <person name="Desiro A."/>
            <person name="Na H."/>
            <person name="Kennedy M."/>
            <person name="Barry K."/>
            <person name="Grigoriev I.V."/>
            <person name="Miller A.N."/>
            <person name="O'Donnell K."/>
            <person name="Stajich J.E."/>
            <person name="Bonito G."/>
        </authorList>
    </citation>
    <scope>NUCLEOTIDE SEQUENCE</scope>
    <source>
        <strain evidence="3">NVP1</strain>
    </source>
</reference>
<feature type="compositionally biased region" description="Basic and acidic residues" evidence="2">
    <location>
        <begin position="1499"/>
        <end position="1515"/>
    </location>
</feature>
<evidence type="ECO:0008006" key="5">
    <source>
        <dbReference type="Google" id="ProtNLM"/>
    </source>
</evidence>
<accession>A0A9P5VHC1</accession>
<comment type="caution">
    <text evidence="3">The sequence shown here is derived from an EMBL/GenBank/DDBJ whole genome shotgun (WGS) entry which is preliminary data.</text>
</comment>
<dbReference type="Gene3D" id="3.40.50.300">
    <property type="entry name" value="P-loop containing nucleotide triphosphate hydrolases"/>
    <property type="match status" value="4"/>
</dbReference>
<sequence length="1566" mass="179181">MSRTQETSKYSVLILGSTQAGKSALIEHIRSYVDPGYAIDESLLGDGIASKTDTTTPFFVESNLPTYEAYRKETGEAIDLKNLSTRYKDEEDYRDALLSHPDAVGMRQVPQDLNTLSESMEFQFLDTPGLNGTQGKDSENAASIVNEVVNTQSFNLIVFVISANVPLTEDKLLALEYFAYVLRGLHSKIVFLHTHVDYYETHHSNITHNFDMKLRVLFLSNIFRRHASEAICDKDNIVEYPSLTIDLITRNRPIVQCLIRNTIRDILMLAAGPPTFFDTNAENIKRISEIPYPVEFNQEQRKKLEIKLREESQRALDARQSLLQKHSVLVLGKTQSGKSALIEYIKNYADPGYSIDRSLLGLGNLSTTKSPRSILVNSNLPTYEVFYKESGEVIDLKDFSRRVKNEDEFRYILSLRSSDVHMRLAPQDPDNSLENVEFRFMDTPGLNNTDGRDGNHFVNIISEIINTRSFNLIVIVVSFMDSVTLEQQLSLEYYAEVLRGLHSRIVFLHTHVDPNDTQSSKMIDRINFLNRVFRPFDSDTVPGQQDTRRYPHLKINLVSKKRPVINCLIRNTIRELLKMATQAPVIFDTSDQNIERIRAVTHPSKFNSKERQRIKARFAAAAAKLPKQSKGEQIDVGGEDLEQINILLIGDVQSGKSSLVETFKLYADRHYVVSTQHITQGNSRFADEKVKVTAFLSDLHTVEIRKLRQNTDGHDVIDLEEKAKTLSELDVEDLLNLGPKNAETVIIASNGAKKYHFHIYEGPGLDESAKNFEKNIFSVYRTLVESEQKFHQVLFTLAPGPITSNVRTTIRVCSDVFSDLNPLFSFVHTKMDYTKLYVGNRQFQDSLWDKQNLLQLIIESRAVSHLIDCNLQSNSPVHHAKTMNVVYNILKSAIGQMPLALKSTMMKKTPRMLHLDRSLKWQSRKALRDSKKEIIRKSEECFNLRCYIDDIHDAYKNMDQAEYDSACSNHEVVFQDMYLAEEELYPEIHVRTMTFDKQERTIEKVVLYSENVEAVQIGGEGFNYFKITYCRMGSEPAFLAVALYAKRLNSYGGPAYETEDMTAIRHYREQLVDKLDMAETGVRDLENEPKRYHLLRYCILRETLPMTVMGRLMQAGVYGAREPTTINKIRQIYLNSEVAFGVNPYEGSIFRDVDRDLENLQDVVENFSILVFGKTQAGKSSFIEFVKNYANQEYSINKGLIGNGFKSKTGKPARFAIRSNLPTYEVIESNGTWINIDALADQCKDDEEYFDALRNRETLLRPMDHDPDVPLPREVQITFLDTPGFEDTDGRDIEHAPRIIDEMAKMRTFNLIVILVNSQEPPSKPHQQAFDYYSKVIRVLQGHHNNIVFVYTHVECNKSHPSNIDHHKKMKLRHKAFSRLFRGGGVESGQQSFTCTAVQEDDKIDLYPMHTIDLGGKNLRPIEQCMRFKTLQAILQQAVTNPPVPLDTVMTNLLRVYGIDHPDELNQEQQRELQDTKLESMEQQEECSYTSEPTSDIPKTQDDNFKGVIKEERIPVQRFSSQEDYEGYLDKSDQPNCSDSEVKNDSEVENNSSPILSNGNPDTSEE</sequence>
<dbReference type="Proteomes" id="UP000696485">
    <property type="component" value="Unassembled WGS sequence"/>
</dbReference>
<evidence type="ECO:0000256" key="1">
    <source>
        <dbReference type="SAM" id="Coils"/>
    </source>
</evidence>
<dbReference type="PANTHER" id="PTHR32046">
    <property type="entry name" value="G DOMAIN-CONTAINING PROTEIN"/>
    <property type="match status" value="1"/>
</dbReference>
<evidence type="ECO:0000313" key="3">
    <source>
        <dbReference type="EMBL" id="KAF9323979.1"/>
    </source>
</evidence>
<feature type="region of interest" description="Disordered" evidence="2">
    <location>
        <begin position="1476"/>
        <end position="1566"/>
    </location>
</feature>
<name>A0A9P5VHC1_9FUNG</name>
<evidence type="ECO:0000313" key="4">
    <source>
        <dbReference type="Proteomes" id="UP000696485"/>
    </source>
</evidence>
<keyword evidence="1" id="KW-0175">Coiled coil</keyword>
<proteinExistence type="predicted"/>
<feature type="compositionally biased region" description="Polar residues" evidence="2">
    <location>
        <begin position="1486"/>
        <end position="1498"/>
    </location>
</feature>
<evidence type="ECO:0000256" key="2">
    <source>
        <dbReference type="SAM" id="MobiDB-lite"/>
    </source>
</evidence>
<dbReference type="InterPro" id="IPR027417">
    <property type="entry name" value="P-loop_NTPase"/>
</dbReference>